<organism evidence="1 2">
    <name type="scientific">Sphagnum jensenii</name>
    <dbReference type="NCBI Taxonomy" id="128206"/>
    <lineage>
        <taxon>Eukaryota</taxon>
        <taxon>Viridiplantae</taxon>
        <taxon>Streptophyta</taxon>
        <taxon>Embryophyta</taxon>
        <taxon>Bryophyta</taxon>
        <taxon>Sphagnophytina</taxon>
        <taxon>Sphagnopsida</taxon>
        <taxon>Sphagnales</taxon>
        <taxon>Sphagnaceae</taxon>
        <taxon>Sphagnum</taxon>
    </lineage>
</organism>
<reference evidence="1 2" key="1">
    <citation type="submission" date="2024-03" db="EMBL/GenBank/DDBJ databases">
        <authorList>
            <consortium name="ELIXIR-Norway"/>
            <consortium name="Elixir Norway"/>
        </authorList>
    </citation>
    <scope>NUCLEOTIDE SEQUENCE [LARGE SCALE GENOMIC DNA]</scope>
</reference>
<proteinExistence type="predicted"/>
<evidence type="ECO:0000313" key="1">
    <source>
        <dbReference type="EMBL" id="CAK9872248.1"/>
    </source>
</evidence>
<evidence type="ECO:0000313" key="2">
    <source>
        <dbReference type="Proteomes" id="UP001497522"/>
    </source>
</evidence>
<dbReference type="EMBL" id="OZ023703">
    <property type="protein sequence ID" value="CAK9872248.1"/>
    <property type="molecule type" value="Genomic_DNA"/>
</dbReference>
<name>A0ABP1BAH7_9BRYO</name>
<keyword evidence="2" id="KW-1185">Reference proteome</keyword>
<dbReference type="Proteomes" id="UP001497522">
    <property type="component" value="Chromosome 2"/>
</dbReference>
<sequence length="68" mass="7768">MQHLWNGLVPRIKLLDSREEELSGSQISSDLYDMFKTSTSHEAQDIMVDMIQIFCFERLCGVSCATVL</sequence>
<accession>A0ABP1BAH7</accession>
<protein>
    <submittedName>
        <fullName evidence="1">Uncharacterized protein</fullName>
    </submittedName>
</protein>
<gene>
    <name evidence="1" type="ORF">CSSPJE1EN2_LOCUS14845</name>
</gene>